<name>A0A9D4UGH4_ADICA</name>
<gene>
    <name evidence="1" type="ORF">GOP47_0017384</name>
</gene>
<evidence type="ECO:0000313" key="2">
    <source>
        <dbReference type="Proteomes" id="UP000886520"/>
    </source>
</evidence>
<dbReference type="Proteomes" id="UP000886520">
    <property type="component" value="Chromosome 17"/>
</dbReference>
<dbReference type="AlphaFoldDB" id="A0A9D4UGH4"/>
<sequence>MAPRPCRATVYMSLSCFLAPLPATCSLYTCIIHGLYIIPRFHLICTPPILQLHLHAANSHSILPLVDSRPLQIEETMVLKKDWRHYRLMVSQLRAILLF</sequence>
<organism evidence="1 2">
    <name type="scientific">Adiantum capillus-veneris</name>
    <name type="common">Maidenhair fern</name>
    <dbReference type="NCBI Taxonomy" id="13818"/>
    <lineage>
        <taxon>Eukaryota</taxon>
        <taxon>Viridiplantae</taxon>
        <taxon>Streptophyta</taxon>
        <taxon>Embryophyta</taxon>
        <taxon>Tracheophyta</taxon>
        <taxon>Polypodiopsida</taxon>
        <taxon>Polypodiidae</taxon>
        <taxon>Polypodiales</taxon>
        <taxon>Pteridineae</taxon>
        <taxon>Pteridaceae</taxon>
        <taxon>Vittarioideae</taxon>
        <taxon>Adiantum</taxon>
    </lineage>
</organism>
<comment type="caution">
    <text evidence="1">The sequence shown here is derived from an EMBL/GenBank/DDBJ whole genome shotgun (WGS) entry which is preliminary data.</text>
</comment>
<dbReference type="EMBL" id="JABFUD020000017">
    <property type="protein sequence ID" value="KAI5066856.1"/>
    <property type="molecule type" value="Genomic_DNA"/>
</dbReference>
<reference evidence="1" key="1">
    <citation type="submission" date="2021-01" db="EMBL/GenBank/DDBJ databases">
        <title>Adiantum capillus-veneris genome.</title>
        <authorList>
            <person name="Fang Y."/>
            <person name="Liao Q."/>
        </authorList>
    </citation>
    <scope>NUCLEOTIDE SEQUENCE</scope>
    <source>
        <strain evidence="1">H3</strain>
        <tissue evidence="1">Leaf</tissue>
    </source>
</reference>
<keyword evidence="2" id="KW-1185">Reference proteome</keyword>
<accession>A0A9D4UGH4</accession>
<protein>
    <submittedName>
        <fullName evidence="1">Uncharacterized protein</fullName>
    </submittedName>
</protein>
<evidence type="ECO:0000313" key="1">
    <source>
        <dbReference type="EMBL" id="KAI5066856.1"/>
    </source>
</evidence>
<proteinExistence type="predicted"/>